<dbReference type="EMBL" id="AP029170">
    <property type="protein sequence ID" value="BFD45984.1"/>
    <property type="molecule type" value="Genomic_DNA"/>
</dbReference>
<proteinExistence type="predicted"/>
<reference evidence="1" key="1">
    <citation type="submission" date="2024-01" db="EMBL/GenBank/DDBJ databases">
        <title>Sequencing the genomes of a sandfly, Sergentomyia squamirostris, and its two endosymbionts.</title>
        <authorList>
            <person name="Itokawa K."/>
            <person name="Sanjoba C."/>
        </authorList>
    </citation>
    <scope>NUCLEOTIDE SEQUENCE</scope>
    <source>
        <strain evidence="1">RiSSQ</strain>
    </source>
</reference>
<gene>
    <name evidence="1" type="ORF">DMENIID0002_06300</name>
</gene>
<accession>A0AAT9G858</accession>
<protein>
    <submittedName>
        <fullName evidence="1">Uncharacterized protein</fullName>
    </submittedName>
</protein>
<name>A0AAT9G858_9RICK</name>
<organism evidence="1">
    <name type="scientific">Candidatus Tisiphia endosymbiont of Sergentomyia squamirostris</name>
    <dbReference type="NCBI Taxonomy" id="3113639"/>
    <lineage>
        <taxon>Bacteria</taxon>
        <taxon>Pseudomonadati</taxon>
        <taxon>Pseudomonadota</taxon>
        <taxon>Alphaproteobacteria</taxon>
        <taxon>Rickettsiales</taxon>
        <taxon>Rickettsiaceae</taxon>
        <taxon>Rickettsieae</taxon>
        <taxon>Candidatus Tisiphia</taxon>
    </lineage>
</organism>
<sequence>MSKSPAEVEFRKKSNNDMPFMLYEYLNDFNWTMLELMAYEQEIEILWHSLQNNLCEIREQFIGE</sequence>
<evidence type="ECO:0000313" key="1">
    <source>
        <dbReference type="EMBL" id="BFD45984.1"/>
    </source>
</evidence>
<dbReference type="AlphaFoldDB" id="A0AAT9G858"/>